<dbReference type="FunCoup" id="A0A078AFZ7">
    <property type="interactions" value="15"/>
</dbReference>
<proteinExistence type="predicted"/>
<dbReference type="GO" id="GO:0003723">
    <property type="term" value="F:RNA binding"/>
    <property type="evidence" value="ECO:0007669"/>
    <property type="project" value="UniProtKB-UniRule"/>
</dbReference>
<dbReference type="CDD" id="cd00590">
    <property type="entry name" value="RRM_SF"/>
    <property type="match status" value="1"/>
</dbReference>
<feature type="compositionally biased region" description="Basic residues" evidence="4">
    <location>
        <begin position="300"/>
        <end position="325"/>
    </location>
</feature>
<evidence type="ECO:0000256" key="3">
    <source>
        <dbReference type="PROSITE-ProRule" id="PRU00176"/>
    </source>
</evidence>
<dbReference type="Proteomes" id="UP000039865">
    <property type="component" value="Unassembled WGS sequence"/>
</dbReference>
<dbReference type="EMBL" id="CCKQ01009650">
    <property type="protein sequence ID" value="CDW81149.1"/>
    <property type="molecule type" value="Genomic_DNA"/>
</dbReference>
<dbReference type="SMART" id="SM00360">
    <property type="entry name" value="RRM"/>
    <property type="match status" value="2"/>
</dbReference>
<keyword evidence="7" id="KW-1185">Reference proteome</keyword>
<dbReference type="PANTHER" id="PTHR23236">
    <property type="entry name" value="EUKARYOTIC TRANSLATION INITIATION FACTOR 4B/4H"/>
    <property type="match status" value="1"/>
</dbReference>
<gene>
    <name evidence="6" type="primary">Contig3285.g3514</name>
    <name evidence="6" type="ORF">STYLEM_10159</name>
</gene>
<reference evidence="6 7" key="1">
    <citation type="submission" date="2014-06" db="EMBL/GenBank/DDBJ databases">
        <authorList>
            <person name="Swart Estienne"/>
        </authorList>
    </citation>
    <scope>NUCLEOTIDE SEQUENCE [LARGE SCALE GENOMIC DNA]</scope>
    <source>
        <strain evidence="6 7">130c</strain>
    </source>
</reference>
<dbReference type="InParanoid" id="A0A078AFZ7"/>
<dbReference type="AlphaFoldDB" id="A0A078AFZ7"/>
<dbReference type="OMA" id="YETTIFI"/>
<dbReference type="SUPFAM" id="SSF54928">
    <property type="entry name" value="RNA-binding domain, RBD"/>
    <property type="match status" value="2"/>
</dbReference>
<dbReference type="OrthoDB" id="439808at2759"/>
<feature type="domain" description="RRM" evidence="5">
    <location>
        <begin position="14"/>
        <end position="107"/>
    </location>
</feature>
<feature type="domain" description="RRM" evidence="5">
    <location>
        <begin position="114"/>
        <end position="192"/>
    </location>
</feature>
<accession>A0A078AFZ7</accession>
<dbReference type="InterPro" id="IPR012677">
    <property type="entry name" value="Nucleotide-bd_a/b_plait_sf"/>
</dbReference>
<protein>
    <submittedName>
        <fullName evidence="6">Rna-binding protein 34</fullName>
    </submittedName>
</protein>
<dbReference type="InterPro" id="IPR035979">
    <property type="entry name" value="RBD_domain_sf"/>
</dbReference>
<dbReference type="Gene3D" id="3.30.70.330">
    <property type="match status" value="2"/>
</dbReference>
<evidence type="ECO:0000256" key="1">
    <source>
        <dbReference type="ARBA" id="ARBA00022737"/>
    </source>
</evidence>
<feature type="region of interest" description="Disordered" evidence="4">
    <location>
        <begin position="298"/>
        <end position="325"/>
    </location>
</feature>
<sequence>MNLSAFQLREMKTRMIYLENFPNNVEEKNIRKSFKENGDIEKIWLRLQKLKDGNDLRKCAYILFKSKEDTQKVAENIAKYKFDGSDFEMKNKQRKQEKAIKVDDNAEIKNDYETTIFIRNIHQKIQENDLREHFKECGKILAINLVKDKESNRNAGIAYIKFESKDEMEASIKLKNKTKLKERSLKIVKAIEIHKPKESEEDILRRREKKLLEKTMKLESRQGKNLLSSDMEIFLTNARKNLKGNGRLDEMDFNNNMSLKKKERIKVLEEMIESRDKKSSRHQKIKNKIFKDVPTLNEAHRKKRKLRKAQNMKKFTKIKIKKLPQ</sequence>
<dbReference type="Pfam" id="PF00076">
    <property type="entry name" value="RRM_1"/>
    <property type="match status" value="2"/>
</dbReference>
<evidence type="ECO:0000313" key="6">
    <source>
        <dbReference type="EMBL" id="CDW81149.1"/>
    </source>
</evidence>
<evidence type="ECO:0000256" key="2">
    <source>
        <dbReference type="ARBA" id="ARBA00022884"/>
    </source>
</evidence>
<dbReference type="PANTHER" id="PTHR23236:SF119">
    <property type="entry name" value="NUCLEAR RNA-BINDING PROTEIN SART-3"/>
    <property type="match status" value="1"/>
</dbReference>
<dbReference type="InterPro" id="IPR000504">
    <property type="entry name" value="RRM_dom"/>
</dbReference>
<name>A0A078AFZ7_STYLE</name>
<organism evidence="6 7">
    <name type="scientific">Stylonychia lemnae</name>
    <name type="common">Ciliate</name>
    <dbReference type="NCBI Taxonomy" id="5949"/>
    <lineage>
        <taxon>Eukaryota</taxon>
        <taxon>Sar</taxon>
        <taxon>Alveolata</taxon>
        <taxon>Ciliophora</taxon>
        <taxon>Intramacronucleata</taxon>
        <taxon>Spirotrichea</taxon>
        <taxon>Stichotrichia</taxon>
        <taxon>Sporadotrichida</taxon>
        <taxon>Oxytrichidae</taxon>
        <taxon>Stylonychinae</taxon>
        <taxon>Stylonychia</taxon>
    </lineage>
</organism>
<keyword evidence="2 3" id="KW-0694">RNA-binding</keyword>
<dbReference type="PROSITE" id="PS50102">
    <property type="entry name" value="RRM"/>
    <property type="match status" value="2"/>
</dbReference>
<evidence type="ECO:0000259" key="5">
    <source>
        <dbReference type="PROSITE" id="PS50102"/>
    </source>
</evidence>
<evidence type="ECO:0000313" key="7">
    <source>
        <dbReference type="Proteomes" id="UP000039865"/>
    </source>
</evidence>
<evidence type="ECO:0000256" key="4">
    <source>
        <dbReference type="SAM" id="MobiDB-lite"/>
    </source>
</evidence>
<keyword evidence="1" id="KW-0677">Repeat</keyword>